<dbReference type="HAMAP" id="MF_01454">
    <property type="entry name" value="GTPase_Obg"/>
    <property type="match status" value="1"/>
</dbReference>
<dbReference type="InterPro" id="IPR006074">
    <property type="entry name" value="GTP1-OBG_CS"/>
</dbReference>
<evidence type="ECO:0000256" key="3">
    <source>
        <dbReference type="ARBA" id="ARBA00022741"/>
    </source>
</evidence>
<feature type="binding site" evidence="7">
    <location>
        <begin position="162"/>
        <end position="169"/>
    </location>
    <ligand>
        <name>GTP</name>
        <dbReference type="ChEBI" id="CHEBI:37565"/>
    </ligand>
</feature>
<evidence type="ECO:0000256" key="5">
    <source>
        <dbReference type="ARBA" id="ARBA00022842"/>
    </source>
</evidence>
<feature type="binding site" evidence="7">
    <location>
        <position position="189"/>
    </location>
    <ligand>
        <name>Mg(2+)</name>
        <dbReference type="ChEBI" id="CHEBI:18420"/>
    </ligand>
</feature>
<feature type="binding site" evidence="7">
    <location>
        <begin position="204"/>
        <end position="207"/>
    </location>
    <ligand>
        <name>GTP</name>
        <dbReference type="ChEBI" id="CHEBI:37565"/>
    </ligand>
</feature>
<dbReference type="InterPro" id="IPR006169">
    <property type="entry name" value="GTP1_OBG_dom"/>
</dbReference>
<comment type="subunit">
    <text evidence="7">Monomer.</text>
</comment>
<dbReference type="SUPFAM" id="SSF82051">
    <property type="entry name" value="Obg GTP-binding protein N-terminal domain"/>
    <property type="match status" value="1"/>
</dbReference>
<feature type="binding site" evidence="7">
    <location>
        <begin position="271"/>
        <end position="274"/>
    </location>
    <ligand>
        <name>GTP</name>
        <dbReference type="ChEBI" id="CHEBI:37565"/>
    </ligand>
</feature>
<evidence type="ECO:0000256" key="1">
    <source>
        <dbReference type="ARBA" id="ARBA00007699"/>
    </source>
</evidence>
<gene>
    <name evidence="7" type="primary">obg</name>
    <name evidence="10" type="ORF">A3C16_03340</name>
</gene>
<dbReference type="Pfam" id="PF01926">
    <property type="entry name" value="MMR_HSR1"/>
    <property type="match status" value="1"/>
</dbReference>
<dbReference type="PRINTS" id="PR00326">
    <property type="entry name" value="GTP1OBG"/>
</dbReference>
<evidence type="ECO:0000256" key="6">
    <source>
        <dbReference type="ARBA" id="ARBA00023134"/>
    </source>
</evidence>
<feature type="domain" description="Obg" evidence="9">
    <location>
        <begin position="1"/>
        <end position="155"/>
    </location>
</feature>
<evidence type="ECO:0000256" key="2">
    <source>
        <dbReference type="ARBA" id="ARBA00022490"/>
    </source>
</evidence>
<dbReference type="AlphaFoldDB" id="A0A1G2KWE7"/>
<comment type="subcellular location">
    <subcellularLocation>
        <location evidence="7">Cytoplasm</location>
    </subcellularLocation>
</comment>
<dbReference type="GO" id="GO:0000287">
    <property type="term" value="F:magnesium ion binding"/>
    <property type="evidence" value="ECO:0007669"/>
    <property type="project" value="InterPro"/>
</dbReference>
<comment type="similarity">
    <text evidence="1 7">Belongs to the TRAFAC class OBG-HflX-like GTPase superfamily. OBG GTPase family.</text>
</comment>
<protein>
    <recommendedName>
        <fullName evidence="7">GTPase Obg</fullName>
        <ecNumber evidence="7">3.6.5.-</ecNumber>
    </recommendedName>
    <alternativeName>
        <fullName evidence="7">GTP-binding protein Obg</fullName>
    </alternativeName>
</protein>
<evidence type="ECO:0000313" key="11">
    <source>
        <dbReference type="Proteomes" id="UP000177811"/>
    </source>
</evidence>
<keyword evidence="6 7" id="KW-0342">GTP-binding</keyword>
<comment type="caution">
    <text evidence="10">The sequence shown here is derived from an EMBL/GenBank/DDBJ whole genome shotgun (WGS) entry which is preliminary data.</text>
</comment>
<evidence type="ECO:0000256" key="7">
    <source>
        <dbReference type="HAMAP-Rule" id="MF_01454"/>
    </source>
</evidence>
<dbReference type="PIRSF" id="PIRSF002401">
    <property type="entry name" value="GTP_bd_Obg/CgtA"/>
    <property type="match status" value="1"/>
</dbReference>
<feature type="binding site" evidence="7">
    <location>
        <begin position="187"/>
        <end position="191"/>
    </location>
    <ligand>
        <name>GTP</name>
        <dbReference type="ChEBI" id="CHEBI:37565"/>
    </ligand>
</feature>
<dbReference type="PROSITE" id="PS51710">
    <property type="entry name" value="G_OBG"/>
    <property type="match status" value="1"/>
</dbReference>
<dbReference type="Proteomes" id="UP000177811">
    <property type="component" value="Unassembled WGS sequence"/>
</dbReference>
<dbReference type="FunFam" id="2.70.210.12:FF:000001">
    <property type="entry name" value="GTPase Obg"/>
    <property type="match status" value="1"/>
</dbReference>
<feature type="binding site" evidence="7">
    <location>
        <begin position="299"/>
        <end position="301"/>
    </location>
    <ligand>
        <name>GTP</name>
        <dbReference type="ChEBI" id="CHEBI:37565"/>
    </ligand>
</feature>
<dbReference type="PANTHER" id="PTHR11702:SF31">
    <property type="entry name" value="MITOCHONDRIAL RIBOSOME-ASSOCIATED GTPASE 2"/>
    <property type="match status" value="1"/>
</dbReference>
<dbReference type="GO" id="GO:0005737">
    <property type="term" value="C:cytoplasm"/>
    <property type="evidence" value="ECO:0007669"/>
    <property type="project" value="UniProtKB-SubCell"/>
</dbReference>
<dbReference type="InterPro" id="IPR031167">
    <property type="entry name" value="G_OBG"/>
</dbReference>
<feature type="binding site" evidence="7">
    <location>
        <position position="169"/>
    </location>
    <ligand>
        <name>Mg(2+)</name>
        <dbReference type="ChEBI" id="CHEBI:18420"/>
    </ligand>
</feature>
<evidence type="ECO:0000259" key="9">
    <source>
        <dbReference type="PROSITE" id="PS51883"/>
    </source>
</evidence>
<dbReference type="CDD" id="cd01898">
    <property type="entry name" value="Obg"/>
    <property type="match status" value="1"/>
</dbReference>
<name>A0A1G2KWE7_9BACT</name>
<dbReference type="Gene3D" id="2.70.210.12">
    <property type="entry name" value="GTP1/OBG domain"/>
    <property type="match status" value="1"/>
</dbReference>
<dbReference type="InterPro" id="IPR014100">
    <property type="entry name" value="GTP-bd_Obg/CgtA"/>
</dbReference>
<dbReference type="InterPro" id="IPR036726">
    <property type="entry name" value="GTP1_OBG_dom_sf"/>
</dbReference>
<keyword evidence="5 7" id="KW-0460">Magnesium</keyword>
<proteinExistence type="inferred from homology"/>
<evidence type="ECO:0000313" key="10">
    <source>
        <dbReference type="EMBL" id="OHA03767.1"/>
    </source>
</evidence>
<dbReference type="NCBIfam" id="TIGR02729">
    <property type="entry name" value="Obg_CgtA"/>
    <property type="match status" value="1"/>
</dbReference>
<comment type="function">
    <text evidence="7">An essential GTPase which binds GTP, GDP and possibly (p)ppGpp with moderate affinity, with high nucleotide exchange rates and a fairly low GTP hydrolysis rate. Plays a role in control of the cell cycle, stress response, ribosome biogenesis and in those bacteria that undergo differentiation, in morphogenesis control.</text>
</comment>
<dbReference type="InterPro" id="IPR027417">
    <property type="entry name" value="P-loop_NTPase"/>
</dbReference>
<comment type="cofactor">
    <cofactor evidence="7">
        <name>Mg(2+)</name>
        <dbReference type="ChEBI" id="CHEBI:18420"/>
    </cofactor>
</comment>
<keyword evidence="2 7" id="KW-0963">Cytoplasm</keyword>
<accession>A0A1G2KWE7</accession>
<keyword evidence="3 7" id="KW-0547">Nucleotide-binding</keyword>
<dbReference type="EMBL" id="MHQL01000009">
    <property type="protein sequence ID" value="OHA03767.1"/>
    <property type="molecule type" value="Genomic_DNA"/>
</dbReference>
<feature type="domain" description="OBG-type G" evidence="8">
    <location>
        <begin position="156"/>
        <end position="318"/>
    </location>
</feature>
<dbReference type="GO" id="GO:0005525">
    <property type="term" value="F:GTP binding"/>
    <property type="evidence" value="ECO:0007669"/>
    <property type="project" value="UniProtKB-UniRule"/>
</dbReference>
<dbReference type="PROSITE" id="PS51883">
    <property type="entry name" value="OBG"/>
    <property type="match status" value="1"/>
</dbReference>
<dbReference type="PANTHER" id="PTHR11702">
    <property type="entry name" value="DEVELOPMENTALLY REGULATED GTP-BINDING PROTEIN-RELATED"/>
    <property type="match status" value="1"/>
</dbReference>
<dbReference type="InterPro" id="IPR006073">
    <property type="entry name" value="GTP-bd"/>
</dbReference>
<organism evidence="10 11">
    <name type="scientific">Candidatus Sungbacteria bacterium RIFCSPHIGHO2_02_FULL_51_29</name>
    <dbReference type="NCBI Taxonomy" id="1802273"/>
    <lineage>
        <taxon>Bacteria</taxon>
        <taxon>Candidatus Sungiibacteriota</taxon>
    </lineage>
</organism>
<reference evidence="10 11" key="1">
    <citation type="journal article" date="2016" name="Nat. Commun.">
        <title>Thousands of microbial genomes shed light on interconnected biogeochemical processes in an aquifer system.</title>
        <authorList>
            <person name="Anantharaman K."/>
            <person name="Brown C.T."/>
            <person name="Hug L.A."/>
            <person name="Sharon I."/>
            <person name="Castelle C.J."/>
            <person name="Probst A.J."/>
            <person name="Thomas B.C."/>
            <person name="Singh A."/>
            <person name="Wilkins M.J."/>
            <person name="Karaoz U."/>
            <person name="Brodie E.L."/>
            <person name="Williams K.H."/>
            <person name="Hubbard S.S."/>
            <person name="Banfield J.F."/>
        </authorList>
    </citation>
    <scope>NUCLEOTIDE SEQUENCE [LARGE SCALE GENOMIC DNA]</scope>
</reference>
<dbReference type="PROSITE" id="PS00905">
    <property type="entry name" value="GTP1_OBG"/>
    <property type="match status" value="1"/>
</dbReference>
<evidence type="ECO:0000259" key="8">
    <source>
        <dbReference type="PROSITE" id="PS51710"/>
    </source>
</evidence>
<dbReference type="InterPro" id="IPR045086">
    <property type="entry name" value="OBG_GTPase"/>
</dbReference>
<dbReference type="EC" id="3.6.5.-" evidence="7"/>
<dbReference type="NCBIfam" id="NF008956">
    <property type="entry name" value="PRK12299.1"/>
    <property type="match status" value="1"/>
</dbReference>
<sequence length="325" mass="35287">MLIDDITIRVRAGSGGDGIAAFNKNLNQFGPAGGSGGKGGSVYVEGSTDIGALRNFRFKKEFAAENGKSGRGQFCDGSDAPDLTLLVPVGTVVHNLTTKTDREVLYPGERMLLANAGKGGRGNFHFRSPTNTKPRKFERGRPGEEYVVRFELRMIADIGLIGLPNAGKSSLLNELTEAKSKVANYAFTTLEPNLGVYYDIILADIPGLIEGASGGKGLGMKFLRHIERTRVLFHIIGADSSTSAADYRIIRKELGAYNKALLKRKEYILVSKSDEVSPADLKKKVALLKKSNPAIMAYSIHDFESIEKIKKILGVLIKKKLGKKL</sequence>
<dbReference type="Pfam" id="PF01018">
    <property type="entry name" value="GTP1_OBG"/>
    <property type="match status" value="1"/>
</dbReference>
<dbReference type="GO" id="GO:0042254">
    <property type="term" value="P:ribosome biogenesis"/>
    <property type="evidence" value="ECO:0007669"/>
    <property type="project" value="UniProtKB-UniRule"/>
</dbReference>
<dbReference type="Gene3D" id="3.40.50.300">
    <property type="entry name" value="P-loop containing nucleotide triphosphate hydrolases"/>
    <property type="match status" value="1"/>
</dbReference>
<keyword evidence="4 7" id="KW-0378">Hydrolase</keyword>
<evidence type="ECO:0000256" key="4">
    <source>
        <dbReference type="ARBA" id="ARBA00022801"/>
    </source>
</evidence>
<dbReference type="GO" id="GO:0003924">
    <property type="term" value="F:GTPase activity"/>
    <property type="evidence" value="ECO:0007669"/>
    <property type="project" value="UniProtKB-UniRule"/>
</dbReference>
<keyword evidence="7" id="KW-0479">Metal-binding</keyword>
<dbReference type="SUPFAM" id="SSF52540">
    <property type="entry name" value="P-loop containing nucleoside triphosphate hydrolases"/>
    <property type="match status" value="1"/>
</dbReference>